<dbReference type="EMBL" id="KV878213">
    <property type="protein sequence ID" value="OJJ33650.1"/>
    <property type="molecule type" value="Genomic_DNA"/>
</dbReference>
<reference evidence="9" key="1">
    <citation type="journal article" date="2017" name="Genome Biol.">
        <title>Comparative genomics reveals high biological diversity and specific adaptations in the industrially and medically important fungal genus Aspergillus.</title>
        <authorList>
            <person name="de Vries R.P."/>
            <person name="Riley R."/>
            <person name="Wiebenga A."/>
            <person name="Aguilar-Osorio G."/>
            <person name="Amillis S."/>
            <person name="Uchima C.A."/>
            <person name="Anderluh G."/>
            <person name="Asadollahi M."/>
            <person name="Askin M."/>
            <person name="Barry K."/>
            <person name="Battaglia E."/>
            <person name="Bayram O."/>
            <person name="Benocci T."/>
            <person name="Braus-Stromeyer S.A."/>
            <person name="Caldana C."/>
            <person name="Canovas D."/>
            <person name="Cerqueira G.C."/>
            <person name="Chen F."/>
            <person name="Chen W."/>
            <person name="Choi C."/>
            <person name="Clum A."/>
            <person name="Dos Santos R.A."/>
            <person name="Damasio A.R."/>
            <person name="Diallinas G."/>
            <person name="Emri T."/>
            <person name="Fekete E."/>
            <person name="Flipphi M."/>
            <person name="Freyberg S."/>
            <person name="Gallo A."/>
            <person name="Gournas C."/>
            <person name="Habgood R."/>
            <person name="Hainaut M."/>
            <person name="Harispe M.L."/>
            <person name="Henrissat B."/>
            <person name="Hilden K.S."/>
            <person name="Hope R."/>
            <person name="Hossain A."/>
            <person name="Karabika E."/>
            <person name="Karaffa L."/>
            <person name="Karanyi Z."/>
            <person name="Krasevec N."/>
            <person name="Kuo A."/>
            <person name="Kusch H."/>
            <person name="LaButti K."/>
            <person name="Lagendijk E.L."/>
            <person name="Lapidus A."/>
            <person name="Levasseur A."/>
            <person name="Lindquist E."/>
            <person name="Lipzen A."/>
            <person name="Logrieco A.F."/>
            <person name="MacCabe A."/>
            <person name="Maekelae M.R."/>
            <person name="Malavazi I."/>
            <person name="Melin P."/>
            <person name="Meyer V."/>
            <person name="Mielnichuk N."/>
            <person name="Miskei M."/>
            <person name="Molnar A.P."/>
            <person name="Mule G."/>
            <person name="Ngan C.Y."/>
            <person name="Orejas M."/>
            <person name="Orosz E."/>
            <person name="Ouedraogo J.P."/>
            <person name="Overkamp K.M."/>
            <person name="Park H.-S."/>
            <person name="Perrone G."/>
            <person name="Piumi F."/>
            <person name="Punt P.J."/>
            <person name="Ram A.F."/>
            <person name="Ramon A."/>
            <person name="Rauscher S."/>
            <person name="Record E."/>
            <person name="Riano-Pachon D.M."/>
            <person name="Robert V."/>
            <person name="Roehrig J."/>
            <person name="Ruller R."/>
            <person name="Salamov A."/>
            <person name="Salih N.S."/>
            <person name="Samson R.A."/>
            <person name="Sandor E."/>
            <person name="Sanguinetti M."/>
            <person name="Schuetze T."/>
            <person name="Sepcic K."/>
            <person name="Shelest E."/>
            <person name="Sherlock G."/>
            <person name="Sophianopoulou V."/>
            <person name="Squina F.M."/>
            <person name="Sun H."/>
            <person name="Susca A."/>
            <person name="Todd R.B."/>
            <person name="Tsang A."/>
            <person name="Unkles S.E."/>
            <person name="van de Wiele N."/>
            <person name="van Rossen-Uffink D."/>
            <person name="Oliveira J.V."/>
            <person name="Vesth T.C."/>
            <person name="Visser J."/>
            <person name="Yu J.-H."/>
            <person name="Zhou M."/>
            <person name="Andersen M.R."/>
            <person name="Archer D.B."/>
            <person name="Baker S.E."/>
            <person name="Benoit I."/>
            <person name="Brakhage A.A."/>
            <person name="Braus G.H."/>
            <person name="Fischer R."/>
            <person name="Frisvad J.C."/>
            <person name="Goldman G.H."/>
            <person name="Houbraken J."/>
            <person name="Oakley B."/>
            <person name="Pocsi I."/>
            <person name="Scazzocchio C."/>
            <person name="Seiboth B."/>
            <person name="vanKuyk P.A."/>
            <person name="Wortman J."/>
            <person name="Dyer P.S."/>
            <person name="Grigoriev I.V."/>
        </authorList>
    </citation>
    <scope>NUCLEOTIDE SEQUENCE [LARGE SCALE GENOMIC DNA]</scope>
    <source>
        <strain evidence="9">DTO 134E9</strain>
    </source>
</reference>
<dbReference type="InterPro" id="IPR051089">
    <property type="entry name" value="prtT"/>
</dbReference>
<keyword evidence="6" id="KW-0539">Nucleus</keyword>
<dbReference type="Gene3D" id="4.10.240.10">
    <property type="entry name" value="Zn(2)-C6 fungal-type DNA-binding domain"/>
    <property type="match status" value="1"/>
</dbReference>
<dbReference type="PANTHER" id="PTHR31845">
    <property type="entry name" value="FINGER DOMAIN PROTEIN, PUTATIVE-RELATED"/>
    <property type="match status" value="1"/>
</dbReference>
<dbReference type="OrthoDB" id="3163292at2759"/>
<dbReference type="GO" id="GO:0000976">
    <property type="term" value="F:transcription cis-regulatory region binding"/>
    <property type="evidence" value="ECO:0007669"/>
    <property type="project" value="TreeGrafter"/>
</dbReference>
<dbReference type="SUPFAM" id="SSF57701">
    <property type="entry name" value="Zn2/Cys6 DNA-binding domain"/>
    <property type="match status" value="1"/>
</dbReference>
<keyword evidence="9" id="KW-1185">Reference proteome</keyword>
<dbReference type="AlphaFoldDB" id="A0A1L9RFG8"/>
<feature type="domain" description="Zn(2)-C6 fungal-type" evidence="7">
    <location>
        <begin position="6"/>
        <end position="38"/>
    </location>
</feature>
<keyword evidence="4" id="KW-0238">DNA-binding</keyword>
<dbReference type="InterPro" id="IPR001138">
    <property type="entry name" value="Zn2Cys6_DnaBD"/>
</dbReference>
<name>A0A1L9RFG8_ASPWE</name>
<evidence type="ECO:0000256" key="6">
    <source>
        <dbReference type="ARBA" id="ARBA00023242"/>
    </source>
</evidence>
<evidence type="ECO:0000256" key="2">
    <source>
        <dbReference type="ARBA" id="ARBA00022833"/>
    </source>
</evidence>
<sequence>MKNQSACEACRRLKMRCLRASIDDACDRCKRNNRSCQIPPSRPLGRRPGAVGKYRGLDKALRHVQLELRKARRGSDAPDLEGLEMNGMELAESASPRQAEDIQTAPAQVHTENEAVSNPLALLADASEAAQESEGVVDHNIFHGRHLLSRPGYVSLGLRLDRQCLEEGLEALFVPDTPCRYSNYFKPVDSHPPRDTGPDVDPVDLGLVSMEDAEYLFLIYFARLHPINGILDPVLHTPSFVRSQSALLFTWILALTSQFDAASASMAKRLRLHGEKLSRHVHTCGYKSVDIVQGYYISLLSATPANTLAEERSWLYTNYAFGLASELGLDQRSGRICSTDSNGIDHQRLSRNKERTWLRILLWERANSAARGRATGFPETDLTLSIDDWWLHPLADPADKYTAAFILLRRRLAALNHELQSQSNRHHSNPHWVRGFVDTALQPWFETWLQSASNDSSTFDGLSNLFMRHVYLHGRLWTLSFALHGSLDGDSEAIREDCFDSAVHCCEVTVQDLQQVGEPLYCMLAPTWAMISYAAVLALRLFPLLHGGRPGYEVELLALLSQVAIQLEKAGTTPSSRFGIAALLGQHLTMILRARARGLKESVGEVDYSPPMQGTQQDAMISTFDPFLTSAMWDDDGSAEGLTDLHLQLFGQGFGGVGL</sequence>
<dbReference type="GO" id="GO:0000981">
    <property type="term" value="F:DNA-binding transcription factor activity, RNA polymerase II-specific"/>
    <property type="evidence" value="ECO:0007669"/>
    <property type="project" value="InterPro"/>
</dbReference>
<dbReference type="GeneID" id="63744301"/>
<keyword evidence="3" id="KW-0805">Transcription regulation</keyword>
<evidence type="ECO:0000256" key="5">
    <source>
        <dbReference type="ARBA" id="ARBA00023163"/>
    </source>
</evidence>
<dbReference type="RefSeq" id="XP_040687326.1">
    <property type="nucleotide sequence ID" value="XM_040828453.1"/>
</dbReference>
<evidence type="ECO:0000259" key="7">
    <source>
        <dbReference type="PROSITE" id="PS50048"/>
    </source>
</evidence>
<dbReference type="Proteomes" id="UP000184383">
    <property type="component" value="Unassembled WGS sequence"/>
</dbReference>
<gene>
    <name evidence="8" type="ORF">ASPWEDRAFT_113974</name>
</gene>
<dbReference type="VEuPathDB" id="FungiDB:ASPWEDRAFT_113974"/>
<evidence type="ECO:0000313" key="8">
    <source>
        <dbReference type="EMBL" id="OJJ33650.1"/>
    </source>
</evidence>
<evidence type="ECO:0000313" key="9">
    <source>
        <dbReference type="Proteomes" id="UP000184383"/>
    </source>
</evidence>
<proteinExistence type="predicted"/>
<keyword evidence="2" id="KW-0862">Zinc</keyword>
<evidence type="ECO:0000256" key="3">
    <source>
        <dbReference type="ARBA" id="ARBA00023015"/>
    </source>
</evidence>
<keyword evidence="5" id="KW-0804">Transcription</keyword>
<comment type="subcellular location">
    <subcellularLocation>
        <location evidence="1">Nucleus</location>
    </subcellularLocation>
</comment>
<organism evidence="8 9">
    <name type="scientific">Aspergillus wentii DTO 134E9</name>
    <dbReference type="NCBI Taxonomy" id="1073089"/>
    <lineage>
        <taxon>Eukaryota</taxon>
        <taxon>Fungi</taxon>
        <taxon>Dikarya</taxon>
        <taxon>Ascomycota</taxon>
        <taxon>Pezizomycotina</taxon>
        <taxon>Eurotiomycetes</taxon>
        <taxon>Eurotiomycetidae</taxon>
        <taxon>Eurotiales</taxon>
        <taxon>Aspergillaceae</taxon>
        <taxon>Aspergillus</taxon>
        <taxon>Aspergillus subgen. Cremei</taxon>
    </lineage>
</organism>
<protein>
    <recommendedName>
        <fullName evidence="7">Zn(2)-C6 fungal-type domain-containing protein</fullName>
    </recommendedName>
</protein>
<evidence type="ECO:0000256" key="1">
    <source>
        <dbReference type="ARBA" id="ARBA00004123"/>
    </source>
</evidence>
<dbReference type="InterPro" id="IPR036864">
    <property type="entry name" value="Zn2-C6_fun-type_DNA-bd_sf"/>
</dbReference>
<dbReference type="GO" id="GO:0005634">
    <property type="term" value="C:nucleus"/>
    <property type="evidence" value="ECO:0007669"/>
    <property type="project" value="UniProtKB-SubCell"/>
</dbReference>
<accession>A0A1L9RFG8</accession>
<dbReference type="PROSITE" id="PS50048">
    <property type="entry name" value="ZN2_CY6_FUNGAL_2"/>
    <property type="match status" value="1"/>
</dbReference>
<dbReference type="PANTHER" id="PTHR31845:SF17">
    <property type="entry name" value="ZN(II)2CYS6 TRANSCRIPTION FACTOR (EUROFUNG)"/>
    <property type="match status" value="1"/>
</dbReference>
<dbReference type="PROSITE" id="PS00463">
    <property type="entry name" value="ZN2_CY6_FUNGAL_1"/>
    <property type="match status" value="1"/>
</dbReference>
<dbReference type="CDD" id="cd12148">
    <property type="entry name" value="fungal_TF_MHR"/>
    <property type="match status" value="1"/>
</dbReference>
<dbReference type="GO" id="GO:0008270">
    <property type="term" value="F:zinc ion binding"/>
    <property type="evidence" value="ECO:0007669"/>
    <property type="project" value="InterPro"/>
</dbReference>
<evidence type="ECO:0000256" key="4">
    <source>
        <dbReference type="ARBA" id="ARBA00023125"/>
    </source>
</evidence>
<dbReference type="CDD" id="cd00067">
    <property type="entry name" value="GAL4"/>
    <property type="match status" value="1"/>
</dbReference>